<evidence type="ECO:0000259" key="4">
    <source>
        <dbReference type="Pfam" id="PF03088"/>
    </source>
</evidence>
<reference evidence="6" key="1">
    <citation type="journal article" date="2019" name="Int. J. Syst. Evol. Microbiol.">
        <title>The Global Catalogue of Microorganisms (GCM) 10K type strain sequencing project: providing services to taxonomists for standard genome sequencing and annotation.</title>
        <authorList>
            <consortium name="The Broad Institute Genomics Platform"/>
            <consortium name="The Broad Institute Genome Sequencing Center for Infectious Disease"/>
            <person name="Wu L."/>
            <person name="Ma J."/>
        </authorList>
    </citation>
    <scope>NUCLEOTIDE SEQUENCE [LARGE SCALE GENOMIC DNA]</scope>
    <source>
        <strain evidence="6">JCM 18127</strain>
    </source>
</reference>
<comment type="caution">
    <text evidence="5">The sequence shown here is derived from an EMBL/GenBank/DDBJ whole genome shotgun (WGS) entry which is preliminary data.</text>
</comment>
<organism evidence="5 6">
    <name type="scientific">Nocardioides nanhaiensis</name>
    <dbReference type="NCBI Taxonomy" id="1476871"/>
    <lineage>
        <taxon>Bacteria</taxon>
        <taxon>Bacillati</taxon>
        <taxon>Actinomycetota</taxon>
        <taxon>Actinomycetes</taxon>
        <taxon>Propionibacteriales</taxon>
        <taxon>Nocardioidaceae</taxon>
        <taxon>Nocardioides</taxon>
    </lineage>
</organism>
<keyword evidence="2" id="KW-0597">Phosphoprotein</keyword>
<dbReference type="PANTHER" id="PTHR10426">
    <property type="entry name" value="STRICTOSIDINE SYNTHASE-RELATED"/>
    <property type="match status" value="1"/>
</dbReference>
<comment type="similarity">
    <text evidence="1">Belongs to the strictosidine synthase family.</text>
</comment>
<name>A0ABP8WH11_9ACTN</name>
<evidence type="ECO:0000313" key="6">
    <source>
        <dbReference type="Proteomes" id="UP001500621"/>
    </source>
</evidence>
<feature type="domain" description="Strictosidine synthase conserved region" evidence="4">
    <location>
        <begin position="114"/>
        <end position="195"/>
    </location>
</feature>
<gene>
    <name evidence="5" type="ORF">GCM10023226_29340</name>
</gene>
<dbReference type="PANTHER" id="PTHR10426:SF88">
    <property type="entry name" value="ADIPOCYTE PLASMA MEMBRANE-ASSOCIATED PROTEIN HEMOMUCIN-RELATED"/>
    <property type="match status" value="1"/>
</dbReference>
<evidence type="ECO:0000256" key="2">
    <source>
        <dbReference type="ARBA" id="ARBA00022553"/>
    </source>
</evidence>
<dbReference type="InterPro" id="IPR011042">
    <property type="entry name" value="6-blade_b-propeller_TolB-like"/>
</dbReference>
<dbReference type="Gene3D" id="2.120.10.30">
    <property type="entry name" value="TolB, C-terminal domain"/>
    <property type="match status" value="1"/>
</dbReference>
<protein>
    <submittedName>
        <fullName evidence="5">SMP-30/gluconolactonase/LRE family protein</fullName>
    </submittedName>
</protein>
<evidence type="ECO:0000256" key="1">
    <source>
        <dbReference type="ARBA" id="ARBA00009191"/>
    </source>
</evidence>
<keyword evidence="6" id="KW-1185">Reference proteome</keyword>
<dbReference type="InterPro" id="IPR018119">
    <property type="entry name" value="Strictosidine_synth_cons-reg"/>
</dbReference>
<proteinExistence type="inferred from homology"/>
<keyword evidence="3" id="KW-0325">Glycoprotein</keyword>
<dbReference type="Proteomes" id="UP001500621">
    <property type="component" value="Unassembled WGS sequence"/>
</dbReference>
<evidence type="ECO:0000313" key="5">
    <source>
        <dbReference type="EMBL" id="GAA4689606.1"/>
    </source>
</evidence>
<dbReference type="EMBL" id="BAABIM010000003">
    <property type="protein sequence ID" value="GAA4689606.1"/>
    <property type="molecule type" value="Genomic_DNA"/>
</dbReference>
<accession>A0ABP8WH11</accession>
<dbReference type="SUPFAM" id="SSF63829">
    <property type="entry name" value="Calcium-dependent phosphotriesterase"/>
    <property type="match status" value="1"/>
</dbReference>
<evidence type="ECO:0000256" key="3">
    <source>
        <dbReference type="ARBA" id="ARBA00023180"/>
    </source>
</evidence>
<sequence>MTSPGGTGRLTVHPVPGEGAEDVLVLTSGPEEGSVVTGTTDGSLWCVSHDGRRLRQVANTGGHPLGIEEHPDGRLVVCDADRGLLRVDLATGAVEVAADSHEGRPLRVCNNAAVATDGTVYFSDSSQVHDLDRWHHDLVHQTRSGRLLRLAPDGTVSVLLDGLAFANGVALSPEEDFVCVAETGARTLVRLWLTGRRAGLRDYLAMGLPGYPDNLSQGSDGLLWVALASPTDAVLERLQAAPQKLRRLALRTPERLQPGPRRSVRVRAYDTEGTLVHDLDLDAAAHGVSYHAVTGVREHAGRVWMGSFAEPAIAVWDR</sequence>
<dbReference type="RefSeq" id="WP_345267156.1">
    <property type="nucleotide sequence ID" value="NZ_BAABIM010000003.1"/>
</dbReference>
<dbReference type="Pfam" id="PF03088">
    <property type="entry name" value="Str_synth"/>
    <property type="match status" value="1"/>
</dbReference>